<feature type="transmembrane region" description="Helical" evidence="1">
    <location>
        <begin position="160"/>
        <end position="181"/>
    </location>
</feature>
<dbReference type="GO" id="GO:0006075">
    <property type="term" value="P:(1-&gt;3)-beta-D-glucan biosynthetic process"/>
    <property type="evidence" value="ECO:0007669"/>
    <property type="project" value="InterPro"/>
</dbReference>
<organism evidence="3 4">
    <name type="scientific">Entomortierella chlamydospora</name>
    <dbReference type="NCBI Taxonomy" id="101097"/>
    <lineage>
        <taxon>Eukaryota</taxon>
        <taxon>Fungi</taxon>
        <taxon>Fungi incertae sedis</taxon>
        <taxon>Mucoromycota</taxon>
        <taxon>Mortierellomycotina</taxon>
        <taxon>Mortierellomycetes</taxon>
        <taxon>Mortierellales</taxon>
        <taxon>Mortierellaceae</taxon>
        <taxon>Entomortierella</taxon>
    </lineage>
</organism>
<sequence>MMAKINGKLHYSYPDFFNFISMATREGVRKAQKGLHLNEDIYAGLQPRWKNQTHRVLLVRKGPDLGFGSILNFNTKIGTGMGEQMPSREYYYMRTQLPLDRFLTFYYAHSGFHINNVLNVLSVQLSLLSMLFIGSIASSVEVCPEDGQADCVNLTPVYDWIKRFVLSIFIVFFIAFLPLFLQELMERGLARSNVRLGKHFLSLLHMFEVFVTQIYINFILIFLMWIVRVAVIAIGPMTVNTGVLLAILGASLFLVPCMNMCCTRFGSIMAVVARAIALISQIAFIEALWALEAWNTSHSALGINAAVSVQQFAFRALITFFLTRELKADEAKRAWWTGKWHDRG</sequence>
<dbReference type="PANTHER" id="PTHR12741:SF48">
    <property type="entry name" value="1,3-BETA-GLUCAN SYNTHASE COMPONENT FKS1-RELATED"/>
    <property type="match status" value="1"/>
</dbReference>
<feature type="transmembrane region" description="Helical" evidence="1">
    <location>
        <begin position="233"/>
        <end position="255"/>
    </location>
</feature>
<evidence type="ECO:0000256" key="1">
    <source>
        <dbReference type="SAM" id="Phobius"/>
    </source>
</evidence>
<dbReference type="EMBL" id="JAAAID010001532">
    <property type="protein sequence ID" value="KAG0009657.1"/>
    <property type="molecule type" value="Genomic_DNA"/>
</dbReference>
<name>A0A9P6MQP5_9FUNG</name>
<feature type="transmembrane region" description="Helical" evidence="1">
    <location>
        <begin position="267"/>
        <end position="291"/>
    </location>
</feature>
<proteinExistence type="predicted"/>
<evidence type="ECO:0000313" key="4">
    <source>
        <dbReference type="Proteomes" id="UP000703661"/>
    </source>
</evidence>
<comment type="caution">
    <text evidence="3">The sequence shown here is derived from an EMBL/GenBank/DDBJ whole genome shotgun (WGS) entry which is preliminary data.</text>
</comment>
<dbReference type="GO" id="GO:0005886">
    <property type="term" value="C:plasma membrane"/>
    <property type="evidence" value="ECO:0007669"/>
    <property type="project" value="TreeGrafter"/>
</dbReference>
<feature type="transmembrane region" description="Helical" evidence="1">
    <location>
        <begin position="117"/>
        <end position="140"/>
    </location>
</feature>
<dbReference type="Pfam" id="PF02364">
    <property type="entry name" value="Glucan_synthase"/>
    <property type="match status" value="1"/>
</dbReference>
<gene>
    <name evidence="3" type="primary">FKS1_2</name>
    <name evidence="3" type="ORF">BGZ80_002190</name>
</gene>
<keyword evidence="1" id="KW-1133">Transmembrane helix</keyword>
<dbReference type="GO" id="GO:0003843">
    <property type="term" value="F:1,3-beta-D-glucan synthase activity"/>
    <property type="evidence" value="ECO:0007669"/>
    <property type="project" value="InterPro"/>
</dbReference>
<keyword evidence="1" id="KW-0472">Membrane</keyword>
<dbReference type="PANTHER" id="PTHR12741">
    <property type="entry name" value="LYST-INTERACTING PROTEIN LIP5 DOPAMINE RESPONSIVE PROTEIN DRG-1"/>
    <property type="match status" value="1"/>
</dbReference>
<keyword evidence="4" id="KW-1185">Reference proteome</keyword>
<reference evidence="3" key="1">
    <citation type="journal article" date="2020" name="Fungal Divers.">
        <title>Resolving the Mortierellaceae phylogeny through synthesis of multi-gene phylogenetics and phylogenomics.</title>
        <authorList>
            <person name="Vandepol N."/>
            <person name="Liber J."/>
            <person name="Desiro A."/>
            <person name="Na H."/>
            <person name="Kennedy M."/>
            <person name="Barry K."/>
            <person name="Grigoriev I.V."/>
            <person name="Miller A.N."/>
            <person name="O'Donnell K."/>
            <person name="Stajich J.E."/>
            <person name="Bonito G."/>
        </authorList>
    </citation>
    <scope>NUCLEOTIDE SEQUENCE</scope>
    <source>
        <strain evidence="3">NRRL 2769</strain>
    </source>
</reference>
<feature type="domain" description="Glycosyl transferase 48" evidence="2">
    <location>
        <begin position="2"/>
        <end position="220"/>
    </location>
</feature>
<feature type="transmembrane region" description="Helical" evidence="1">
    <location>
        <begin position="202"/>
        <end position="227"/>
    </location>
</feature>
<accession>A0A9P6MQP5</accession>
<evidence type="ECO:0000259" key="2">
    <source>
        <dbReference type="Pfam" id="PF02364"/>
    </source>
</evidence>
<dbReference type="AlphaFoldDB" id="A0A9P6MQP5"/>
<dbReference type="Proteomes" id="UP000703661">
    <property type="component" value="Unassembled WGS sequence"/>
</dbReference>
<dbReference type="InterPro" id="IPR003440">
    <property type="entry name" value="Glyco_trans_48_dom"/>
</dbReference>
<dbReference type="GO" id="GO:0000148">
    <property type="term" value="C:1,3-beta-D-glucan synthase complex"/>
    <property type="evidence" value="ECO:0007669"/>
    <property type="project" value="InterPro"/>
</dbReference>
<evidence type="ECO:0000313" key="3">
    <source>
        <dbReference type="EMBL" id="KAG0009657.1"/>
    </source>
</evidence>
<feature type="transmembrane region" description="Helical" evidence="1">
    <location>
        <begin position="303"/>
        <end position="323"/>
    </location>
</feature>
<dbReference type="GO" id="GO:0051278">
    <property type="term" value="P:fungal-type cell wall polysaccharide biosynthetic process"/>
    <property type="evidence" value="ECO:0007669"/>
    <property type="project" value="TreeGrafter"/>
</dbReference>
<protein>
    <submittedName>
        <fullName evidence="3">1,3-beta-D-glucan synthase</fullName>
    </submittedName>
</protein>
<keyword evidence="1" id="KW-0812">Transmembrane</keyword>